<dbReference type="AlphaFoldDB" id="A0A8H7EQW5"/>
<evidence type="ECO:0000256" key="1">
    <source>
        <dbReference type="SAM" id="Coils"/>
    </source>
</evidence>
<keyword evidence="4" id="KW-1185">Reference proteome</keyword>
<feature type="region of interest" description="Disordered" evidence="2">
    <location>
        <begin position="239"/>
        <end position="307"/>
    </location>
</feature>
<feature type="compositionally biased region" description="Low complexity" evidence="2">
    <location>
        <begin position="275"/>
        <end position="288"/>
    </location>
</feature>
<feature type="region of interest" description="Disordered" evidence="2">
    <location>
        <begin position="1"/>
        <end position="84"/>
    </location>
</feature>
<dbReference type="Proteomes" id="UP000605846">
    <property type="component" value="Unassembled WGS sequence"/>
</dbReference>
<feature type="compositionally biased region" description="Polar residues" evidence="2">
    <location>
        <begin position="48"/>
        <end position="66"/>
    </location>
</feature>
<feature type="region of interest" description="Disordered" evidence="2">
    <location>
        <begin position="136"/>
        <end position="158"/>
    </location>
</feature>
<evidence type="ECO:0000256" key="2">
    <source>
        <dbReference type="SAM" id="MobiDB-lite"/>
    </source>
</evidence>
<feature type="coiled-coil region" evidence="1">
    <location>
        <begin position="87"/>
        <end position="135"/>
    </location>
</feature>
<accession>A0A8H7EQW5</accession>
<feature type="compositionally biased region" description="Acidic residues" evidence="2">
    <location>
        <begin position="71"/>
        <end position="84"/>
    </location>
</feature>
<protein>
    <submittedName>
        <fullName evidence="3">Uncharacterized protein</fullName>
    </submittedName>
</protein>
<evidence type="ECO:0000313" key="4">
    <source>
        <dbReference type="Proteomes" id="UP000605846"/>
    </source>
</evidence>
<comment type="caution">
    <text evidence="3">The sequence shown here is derived from an EMBL/GenBank/DDBJ whole genome shotgun (WGS) entry which is preliminary data.</text>
</comment>
<name>A0A8H7EQW5_9FUNG</name>
<reference evidence="3" key="1">
    <citation type="submission" date="2020-01" db="EMBL/GenBank/DDBJ databases">
        <title>Genome Sequencing of Three Apophysomyces-Like Fungal Strains Confirms a Novel Fungal Genus in the Mucoromycota with divergent Burkholderia-like Endosymbiotic Bacteria.</title>
        <authorList>
            <person name="Stajich J.E."/>
            <person name="Macias A.M."/>
            <person name="Carter-House D."/>
            <person name="Lovett B."/>
            <person name="Kasson L.R."/>
            <person name="Berry K."/>
            <person name="Grigoriev I."/>
            <person name="Chang Y."/>
            <person name="Spatafora J."/>
            <person name="Kasson M.T."/>
        </authorList>
    </citation>
    <scope>NUCLEOTIDE SEQUENCE</scope>
    <source>
        <strain evidence="3">NRRL A-21654</strain>
    </source>
</reference>
<feature type="compositionally biased region" description="Basic and acidic residues" evidence="2">
    <location>
        <begin position="298"/>
        <end position="307"/>
    </location>
</feature>
<feature type="compositionally biased region" description="Acidic residues" evidence="2">
    <location>
        <begin position="8"/>
        <end position="31"/>
    </location>
</feature>
<keyword evidence="1" id="KW-0175">Coiled coil</keyword>
<sequence length="307" mass="35324">MLQSSSSIDEDDDIDSIDGDTDDDILEEDEHDPPPPTKIVAKIKEGTIMNNRGQFLSKSAAPNINNHQDDSHEEDEDDDDQELWLDEARANRKIADLEIEKQSLLSLNSTLEATVRRQTERIAELEKRLQMLEAPPTPVSEVHEEPASFTPPSPDRPEVPVASDILVDVWLDNQLESDQIFQRLRVMVQNLIEQAQTALLEQHKLSGRVLVDYNLSDAEDDEEFSRTRLVKRHTWPASPSFAARQQPHHHQQQQQQRMVRRVSDVMPVDPRRTLQRSLSRQSSPPVVQRATPKPRKTRNTEQPKWHF</sequence>
<organism evidence="3 4">
    <name type="scientific">Apophysomyces ossiformis</name>
    <dbReference type="NCBI Taxonomy" id="679940"/>
    <lineage>
        <taxon>Eukaryota</taxon>
        <taxon>Fungi</taxon>
        <taxon>Fungi incertae sedis</taxon>
        <taxon>Mucoromycota</taxon>
        <taxon>Mucoromycotina</taxon>
        <taxon>Mucoromycetes</taxon>
        <taxon>Mucorales</taxon>
        <taxon>Mucorineae</taxon>
        <taxon>Mucoraceae</taxon>
        <taxon>Apophysomyces</taxon>
    </lineage>
</organism>
<evidence type="ECO:0000313" key="3">
    <source>
        <dbReference type="EMBL" id="KAF7726593.1"/>
    </source>
</evidence>
<dbReference type="OrthoDB" id="2555519at2759"/>
<gene>
    <name evidence="3" type="ORF">EC973_008638</name>
</gene>
<dbReference type="EMBL" id="JABAYA010000076">
    <property type="protein sequence ID" value="KAF7726593.1"/>
    <property type="molecule type" value="Genomic_DNA"/>
</dbReference>
<proteinExistence type="predicted"/>